<evidence type="ECO:0000259" key="5">
    <source>
        <dbReference type="Pfam" id="PF00535"/>
    </source>
</evidence>
<dbReference type="Pfam" id="PF00535">
    <property type="entry name" value="Glycos_transf_2"/>
    <property type="match status" value="1"/>
</dbReference>
<organism evidence="6 7">
    <name type="scientific">Candidatus Curtissbacteria bacterium GW2011_GWC2_38_9</name>
    <dbReference type="NCBI Taxonomy" id="1618414"/>
    <lineage>
        <taxon>Bacteria</taxon>
        <taxon>Candidatus Curtissiibacteriota</taxon>
    </lineage>
</organism>
<reference evidence="6 7" key="1">
    <citation type="journal article" date="2015" name="Nature">
        <title>rRNA introns, odd ribosomes, and small enigmatic genomes across a large radiation of phyla.</title>
        <authorList>
            <person name="Brown C.T."/>
            <person name="Hug L.A."/>
            <person name="Thomas B.C."/>
            <person name="Sharon I."/>
            <person name="Castelle C.J."/>
            <person name="Singh A."/>
            <person name="Wilkins M.J."/>
            <person name="Williams K.H."/>
            <person name="Banfield J.F."/>
        </authorList>
    </citation>
    <scope>NUCLEOTIDE SEQUENCE [LARGE SCALE GENOMIC DNA]</scope>
</reference>
<evidence type="ECO:0000313" key="7">
    <source>
        <dbReference type="Proteomes" id="UP000034893"/>
    </source>
</evidence>
<keyword evidence="2" id="KW-0328">Glycosyltransferase</keyword>
<accession>A0A0G0LBB8</accession>
<evidence type="ECO:0000256" key="3">
    <source>
        <dbReference type="ARBA" id="ARBA00022679"/>
    </source>
</evidence>
<keyword evidence="4" id="KW-0472">Membrane</keyword>
<keyword evidence="3" id="KW-0808">Transferase</keyword>
<dbReference type="Proteomes" id="UP000034893">
    <property type="component" value="Unassembled WGS sequence"/>
</dbReference>
<dbReference type="InterPro" id="IPR001173">
    <property type="entry name" value="Glyco_trans_2-like"/>
</dbReference>
<evidence type="ECO:0000256" key="1">
    <source>
        <dbReference type="ARBA" id="ARBA00006739"/>
    </source>
</evidence>
<sequence length="300" mass="34377">MVQKYPSISVVIPCLNGRNTIGNLLKSIYSQQYQGKIEVIATDDGSTDGTSDYLRKSWPTVKLIKFAKTQGSAPALNAAAKKSTGNYILATNDDVTFDKNAFIALVDCYQSQQKVGITTGKMLDSKDQFAIPGFRINHYLGYHPYDLKDKNKIRQCDWAVGACLFIKKDLFKKINGFDEGFIFCGEEYDLAFRIRQFGLKVLYTPKAIFYHSFNRNLNPNKETLFAHYRGKIRYMFKNGRIDHLLIFLPLQLLAIPFLYIFQGKIINIYALYRAFIWNLINLPKTLNTKNRVYGIPTPKI</sequence>
<dbReference type="SUPFAM" id="SSF53448">
    <property type="entry name" value="Nucleotide-diphospho-sugar transferases"/>
    <property type="match status" value="1"/>
</dbReference>
<gene>
    <name evidence="6" type="ORF">UT12_C0016G0005</name>
</gene>
<feature type="domain" description="Glycosyltransferase 2-like" evidence="5">
    <location>
        <begin position="9"/>
        <end position="173"/>
    </location>
</feature>
<dbReference type="PANTHER" id="PTHR43179">
    <property type="entry name" value="RHAMNOSYLTRANSFERASE WBBL"/>
    <property type="match status" value="1"/>
</dbReference>
<evidence type="ECO:0000313" key="6">
    <source>
        <dbReference type="EMBL" id="KKQ89328.1"/>
    </source>
</evidence>
<dbReference type="GO" id="GO:0016757">
    <property type="term" value="F:glycosyltransferase activity"/>
    <property type="evidence" value="ECO:0007669"/>
    <property type="project" value="UniProtKB-KW"/>
</dbReference>
<dbReference type="Gene3D" id="3.90.550.10">
    <property type="entry name" value="Spore Coat Polysaccharide Biosynthesis Protein SpsA, Chain A"/>
    <property type="match status" value="1"/>
</dbReference>
<evidence type="ECO:0000256" key="4">
    <source>
        <dbReference type="SAM" id="Phobius"/>
    </source>
</evidence>
<keyword evidence="4" id="KW-0812">Transmembrane</keyword>
<feature type="transmembrane region" description="Helical" evidence="4">
    <location>
        <begin position="241"/>
        <end position="259"/>
    </location>
</feature>
<keyword evidence="4" id="KW-1133">Transmembrane helix</keyword>
<dbReference type="EMBL" id="LBVP01000016">
    <property type="protein sequence ID" value="KKQ89328.1"/>
    <property type="molecule type" value="Genomic_DNA"/>
</dbReference>
<evidence type="ECO:0000256" key="2">
    <source>
        <dbReference type="ARBA" id="ARBA00022676"/>
    </source>
</evidence>
<dbReference type="PANTHER" id="PTHR43179:SF12">
    <property type="entry name" value="GALACTOFURANOSYLTRANSFERASE GLFT2"/>
    <property type="match status" value="1"/>
</dbReference>
<dbReference type="AlphaFoldDB" id="A0A0G0LBB8"/>
<dbReference type="CDD" id="cd04186">
    <property type="entry name" value="GT_2_like_c"/>
    <property type="match status" value="1"/>
</dbReference>
<comment type="similarity">
    <text evidence="1">Belongs to the glycosyltransferase 2 family.</text>
</comment>
<dbReference type="InterPro" id="IPR029044">
    <property type="entry name" value="Nucleotide-diphossugar_trans"/>
</dbReference>
<proteinExistence type="inferred from homology"/>
<protein>
    <recommendedName>
        <fullName evidence="5">Glycosyltransferase 2-like domain-containing protein</fullName>
    </recommendedName>
</protein>
<name>A0A0G0LBB8_9BACT</name>
<comment type="caution">
    <text evidence="6">The sequence shown here is derived from an EMBL/GenBank/DDBJ whole genome shotgun (WGS) entry which is preliminary data.</text>
</comment>